<sequence>MSTEMQSNSIEFEVHQLMLMRNIEDGKQTKLAEFGISLEDADRISQQVHQKLKLGTEQFSALKLLLGAQDVSATTITYSSRFWPQFEFAAESTNFGTIGPARYQRVAGNPPTVSSPTELPLWSVTVDEFSQLFGPLQSVDSWYPNEEYTFEFAGDKYGVGFGWGLYLGVDRL</sequence>
<accession>A0A7D6VA05</accession>
<proteinExistence type="predicted"/>
<evidence type="ECO:0000313" key="1">
    <source>
        <dbReference type="EMBL" id="QLY30033.1"/>
    </source>
</evidence>
<dbReference type="Proteomes" id="UP000515512">
    <property type="component" value="Chromosome"/>
</dbReference>
<dbReference type="AlphaFoldDB" id="A0A7D6VA05"/>
<keyword evidence="2" id="KW-1185">Reference proteome</keyword>
<evidence type="ECO:0000313" key="2">
    <source>
        <dbReference type="Proteomes" id="UP000515512"/>
    </source>
</evidence>
<dbReference type="EMBL" id="CP059399">
    <property type="protein sequence ID" value="QLY30033.1"/>
    <property type="molecule type" value="Genomic_DNA"/>
</dbReference>
<dbReference type="KEGG" id="nhu:H0264_33380"/>
<protein>
    <submittedName>
        <fullName evidence="1">Uncharacterized protein</fullName>
    </submittedName>
</protein>
<dbReference type="RefSeq" id="WP_181581232.1">
    <property type="nucleotide sequence ID" value="NZ_CP059399.1"/>
</dbReference>
<name>A0A7D6VA05_9NOCA</name>
<gene>
    <name evidence="1" type="ORF">H0264_33380</name>
</gene>
<organism evidence="1 2">
    <name type="scientific">Nocardia huaxiensis</name>
    <dbReference type="NCBI Taxonomy" id="2755382"/>
    <lineage>
        <taxon>Bacteria</taxon>
        <taxon>Bacillati</taxon>
        <taxon>Actinomycetota</taxon>
        <taxon>Actinomycetes</taxon>
        <taxon>Mycobacteriales</taxon>
        <taxon>Nocardiaceae</taxon>
        <taxon>Nocardia</taxon>
    </lineage>
</organism>
<reference evidence="1 2" key="1">
    <citation type="submission" date="2020-07" db="EMBL/GenBank/DDBJ databases">
        <authorList>
            <person name="Zhuang K."/>
            <person name="Ran Y."/>
        </authorList>
    </citation>
    <scope>NUCLEOTIDE SEQUENCE [LARGE SCALE GENOMIC DNA]</scope>
    <source>
        <strain evidence="1 2">WCH-YHL-001</strain>
    </source>
</reference>